<evidence type="ECO:0000313" key="2">
    <source>
        <dbReference type="EMBL" id="CBH97956.1"/>
    </source>
</evidence>
<accession>E6PSP9</accession>
<reference evidence="2" key="1">
    <citation type="submission" date="2009-10" db="EMBL/GenBank/DDBJ databases">
        <title>Diversity of trophic interactions inside an arsenic-rich microbial ecosystem.</title>
        <authorList>
            <person name="Bertin P.N."/>
            <person name="Heinrich-Salmeron A."/>
            <person name="Pelletier E."/>
            <person name="Goulhen-Chollet F."/>
            <person name="Arsene-Ploetze F."/>
            <person name="Gallien S."/>
            <person name="Calteau A."/>
            <person name="Vallenet D."/>
            <person name="Casiot C."/>
            <person name="Chane-Woon-Ming B."/>
            <person name="Giloteaux L."/>
            <person name="Barakat M."/>
            <person name="Bonnefoy V."/>
            <person name="Bruneel O."/>
            <person name="Chandler M."/>
            <person name="Cleiss J."/>
            <person name="Duran R."/>
            <person name="Elbaz-Poulichet F."/>
            <person name="Fonknechten N."/>
            <person name="Lauga B."/>
            <person name="Mornico D."/>
            <person name="Ortet P."/>
            <person name="Schaeffer C."/>
            <person name="Siguier P."/>
            <person name="Alexander Thil Smith A."/>
            <person name="Van Dorsselaer A."/>
            <person name="Weissenbach J."/>
            <person name="Medigue C."/>
            <person name="Le Paslier D."/>
        </authorList>
    </citation>
    <scope>NUCLEOTIDE SEQUENCE</scope>
</reference>
<feature type="coiled-coil region" evidence="1">
    <location>
        <begin position="35"/>
        <end position="62"/>
    </location>
</feature>
<sequence>MSSKIDFRVSNEDYQLICAAAKDLGMSPGQYVRSKALMDARLADLEAKIDLMKADLQESFRADLRKSLEYIKQLVKGA</sequence>
<organism evidence="2">
    <name type="scientific">mine drainage metagenome</name>
    <dbReference type="NCBI Taxonomy" id="410659"/>
    <lineage>
        <taxon>unclassified sequences</taxon>
        <taxon>metagenomes</taxon>
        <taxon>ecological metagenomes</taxon>
    </lineage>
</organism>
<keyword evidence="1" id="KW-0175">Coiled coil</keyword>
<gene>
    <name evidence="2" type="ORF">CARN2_3432</name>
</gene>
<protein>
    <submittedName>
        <fullName evidence="2">Uncharacterized protein</fullName>
    </submittedName>
</protein>
<dbReference type="AlphaFoldDB" id="E6PSP9"/>
<proteinExistence type="predicted"/>
<evidence type="ECO:0000256" key="1">
    <source>
        <dbReference type="SAM" id="Coils"/>
    </source>
</evidence>
<dbReference type="EMBL" id="CABM01000048">
    <property type="protein sequence ID" value="CBH97956.1"/>
    <property type="molecule type" value="Genomic_DNA"/>
</dbReference>
<name>E6PSP9_9ZZZZ</name>
<comment type="caution">
    <text evidence="2">The sequence shown here is derived from an EMBL/GenBank/DDBJ whole genome shotgun (WGS) entry which is preliminary data.</text>
</comment>